<evidence type="ECO:0000313" key="1">
    <source>
        <dbReference type="EMBL" id="MEN3067181.1"/>
    </source>
</evidence>
<name>A0ABU9YUG4_9RHOO</name>
<comment type="caution">
    <text evidence="1">The sequence shown here is derived from an EMBL/GenBank/DDBJ whole genome shotgun (WGS) entry which is preliminary data.</text>
</comment>
<organism evidence="1 2">
    <name type="scientific">Uliginosibacterium sediminicola</name>
    <dbReference type="NCBI Taxonomy" id="2024550"/>
    <lineage>
        <taxon>Bacteria</taxon>
        <taxon>Pseudomonadati</taxon>
        <taxon>Pseudomonadota</taxon>
        <taxon>Betaproteobacteria</taxon>
        <taxon>Rhodocyclales</taxon>
        <taxon>Zoogloeaceae</taxon>
        <taxon>Uliginosibacterium</taxon>
    </lineage>
</organism>
<evidence type="ECO:0000313" key="2">
    <source>
        <dbReference type="Proteomes" id="UP001410394"/>
    </source>
</evidence>
<keyword evidence="2" id="KW-1185">Reference proteome</keyword>
<dbReference type="Pfam" id="PF11227">
    <property type="entry name" value="DUF3025"/>
    <property type="match status" value="1"/>
</dbReference>
<protein>
    <submittedName>
        <fullName evidence="1">DUF3025 domain-containing protein</fullName>
    </submittedName>
</protein>
<dbReference type="Proteomes" id="UP001410394">
    <property type="component" value="Unassembled WGS sequence"/>
</dbReference>
<gene>
    <name evidence="1" type="ORF">ABDB84_01750</name>
</gene>
<dbReference type="EMBL" id="JBDIVE010000001">
    <property type="protein sequence ID" value="MEN3067181.1"/>
    <property type="molecule type" value="Genomic_DNA"/>
</dbReference>
<dbReference type="InterPro" id="IPR021390">
    <property type="entry name" value="DUF3025"/>
</dbReference>
<reference evidence="1 2" key="1">
    <citation type="journal article" date="2018" name="Int. J. Syst. Evol. Microbiol.">
        <title>Uliginosibacterium sediminicola sp. nov., isolated from freshwater sediment.</title>
        <authorList>
            <person name="Hwang W.M."/>
            <person name="Kim S.M."/>
            <person name="Kang K."/>
            <person name="Ahn T.Y."/>
        </authorList>
    </citation>
    <scope>NUCLEOTIDE SEQUENCE [LARGE SCALE GENOMIC DNA]</scope>
    <source>
        <strain evidence="1 2">M1-21</strain>
    </source>
</reference>
<sequence>MHPFTASLDLRKPWLAAISEAAGAVLAQDDWRAALQARCAALGLVNHRGLALAFASQDELPEGVAYESFISDTGRVPTRDNLHDLFNALVWLSFPRTKCQLNALQAAQIAQAGVGAVRGRTRDAITLFDENAALLVLRDVPAGRALVEALRAHAWPQFFVEGRAALAEHAEVWLFGHALMEKLCAPYKGITAHAWVLMAPEEFFALAHAARRAWLDQQLAAELARRTPAQLTPACFTPLPVLGWPGWWPGQDAAFYADATVFRPPRARRNPA</sequence>
<accession>A0ABU9YUG4</accession>
<proteinExistence type="predicted"/>
<dbReference type="RefSeq" id="WP_345917949.1">
    <property type="nucleotide sequence ID" value="NZ_JBDIVE010000001.1"/>
</dbReference>